<dbReference type="EMBL" id="AUPC02000090">
    <property type="protein sequence ID" value="POG72894.1"/>
    <property type="molecule type" value="Genomic_DNA"/>
</dbReference>
<dbReference type="AlphaFoldDB" id="A0A2P4Q5K8"/>
<feature type="transmembrane region" description="Helical" evidence="1">
    <location>
        <begin position="53"/>
        <end position="74"/>
    </location>
</feature>
<reference evidence="2 3" key="1">
    <citation type="journal article" date="2013" name="Proc. Natl. Acad. Sci. U.S.A.">
        <title>Genome of an arbuscular mycorrhizal fungus provides insight into the oldest plant symbiosis.</title>
        <authorList>
            <person name="Tisserant E."/>
            <person name="Malbreil M."/>
            <person name="Kuo A."/>
            <person name="Kohler A."/>
            <person name="Symeonidi A."/>
            <person name="Balestrini R."/>
            <person name="Charron P."/>
            <person name="Duensing N."/>
            <person name="Frei Dit Frey N."/>
            <person name="Gianinazzi-Pearson V."/>
            <person name="Gilbert L.B."/>
            <person name="Handa Y."/>
            <person name="Herr J.R."/>
            <person name="Hijri M."/>
            <person name="Koul R."/>
            <person name="Kawaguchi M."/>
            <person name="Krajinski F."/>
            <person name="Lammers P.J."/>
            <person name="Masclaux F.G."/>
            <person name="Murat C."/>
            <person name="Morin E."/>
            <person name="Ndikumana S."/>
            <person name="Pagni M."/>
            <person name="Petitpierre D."/>
            <person name="Requena N."/>
            <person name="Rosikiewicz P."/>
            <person name="Riley R."/>
            <person name="Saito K."/>
            <person name="San Clemente H."/>
            <person name="Shapiro H."/>
            <person name="van Tuinen D."/>
            <person name="Becard G."/>
            <person name="Bonfante P."/>
            <person name="Paszkowski U."/>
            <person name="Shachar-Hill Y.Y."/>
            <person name="Tuskan G.A."/>
            <person name="Young P.W."/>
            <person name="Sanders I.R."/>
            <person name="Henrissat B."/>
            <person name="Rensing S.A."/>
            <person name="Grigoriev I.V."/>
            <person name="Corradi N."/>
            <person name="Roux C."/>
            <person name="Martin F."/>
        </authorList>
    </citation>
    <scope>NUCLEOTIDE SEQUENCE [LARGE SCALE GENOMIC DNA]</scope>
    <source>
        <strain evidence="2 3">DAOM 197198</strain>
    </source>
</reference>
<organism evidence="2 3">
    <name type="scientific">Rhizophagus irregularis (strain DAOM 181602 / DAOM 197198 / MUCL 43194)</name>
    <name type="common">Arbuscular mycorrhizal fungus</name>
    <name type="synonym">Glomus intraradices</name>
    <dbReference type="NCBI Taxonomy" id="747089"/>
    <lineage>
        <taxon>Eukaryota</taxon>
        <taxon>Fungi</taxon>
        <taxon>Fungi incertae sedis</taxon>
        <taxon>Mucoromycota</taxon>
        <taxon>Glomeromycotina</taxon>
        <taxon>Glomeromycetes</taxon>
        <taxon>Glomerales</taxon>
        <taxon>Glomeraceae</taxon>
        <taxon>Rhizophagus</taxon>
    </lineage>
</organism>
<protein>
    <submittedName>
        <fullName evidence="2">Uncharacterized protein</fullName>
    </submittedName>
</protein>
<keyword evidence="1" id="KW-0812">Transmembrane</keyword>
<keyword evidence="3" id="KW-1185">Reference proteome</keyword>
<comment type="caution">
    <text evidence="2">The sequence shown here is derived from an EMBL/GenBank/DDBJ whole genome shotgun (WGS) entry which is preliminary data.</text>
</comment>
<sequence>MVITNREYSFNNLKIIQIRKINGKTCIFYSETPISLLLFLCQPFFLYQPFFPIFLRQLFLFQLLLCPLFLYATFKFHSTPVSSIMARTFSGW</sequence>
<accession>A0A2P4Q5K8</accession>
<evidence type="ECO:0000256" key="1">
    <source>
        <dbReference type="SAM" id="Phobius"/>
    </source>
</evidence>
<reference evidence="2 3" key="2">
    <citation type="journal article" date="2018" name="New Phytol.">
        <title>High intraspecific genome diversity in the model arbuscular mycorrhizal symbiont Rhizophagus irregularis.</title>
        <authorList>
            <person name="Chen E.C.H."/>
            <person name="Morin E."/>
            <person name="Beaudet D."/>
            <person name="Noel J."/>
            <person name="Yildirir G."/>
            <person name="Ndikumana S."/>
            <person name="Charron P."/>
            <person name="St-Onge C."/>
            <person name="Giorgi J."/>
            <person name="Kruger M."/>
            <person name="Marton T."/>
            <person name="Ropars J."/>
            <person name="Grigoriev I.V."/>
            <person name="Hainaut M."/>
            <person name="Henrissat B."/>
            <person name="Roux C."/>
            <person name="Martin F."/>
            <person name="Corradi N."/>
        </authorList>
    </citation>
    <scope>NUCLEOTIDE SEQUENCE [LARGE SCALE GENOMIC DNA]</scope>
    <source>
        <strain evidence="2 3">DAOM 197198</strain>
    </source>
</reference>
<gene>
    <name evidence="2" type="ORF">GLOIN_2v1141778</name>
</gene>
<feature type="transmembrane region" description="Helical" evidence="1">
    <location>
        <begin position="26"/>
        <end position="47"/>
    </location>
</feature>
<dbReference type="Proteomes" id="UP000018888">
    <property type="component" value="Unassembled WGS sequence"/>
</dbReference>
<keyword evidence="1" id="KW-0472">Membrane</keyword>
<proteinExistence type="predicted"/>
<name>A0A2P4Q5K8_RHIID</name>
<evidence type="ECO:0000313" key="3">
    <source>
        <dbReference type="Proteomes" id="UP000018888"/>
    </source>
</evidence>
<keyword evidence="1" id="KW-1133">Transmembrane helix</keyword>
<evidence type="ECO:0000313" key="2">
    <source>
        <dbReference type="EMBL" id="POG72894.1"/>
    </source>
</evidence>